<organism evidence="3 4">
    <name type="scientific">Sanguibacter keddieii (strain ATCC 51767 / DSM 10542 / NCFB 3025 / ST-74)</name>
    <dbReference type="NCBI Taxonomy" id="446469"/>
    <lineage>
        <taxon>Bacteria</taxon>
        <taxon>Bacillati</taxon>
        <taxon>Actinomycetota</taxon>
        <taxon>Actinomycetes</taxon>
        <taxon>Micrococcales</taxon>
        <taxon>Sanguibacteraceae</taxon>
        <taxon>Sanguibacter</taxon>
    </lineage>
</organism>
<protein>
    <recommendedName>
        <fullName evidence="5">Lipoprotein</fullName>
    </recommendedName>
</protein>
<dbReference type="OrthoDB" id="4826823at2"/>
<feature type="region of interest" description="Disordered" evidence="1">
    <location>
        <begin position="23"/>
        <end position="55"/>
    </location>
</feature>
<evidence type="ECO:0000256" key="2">
    <source>
        <dbReference type="SAM" id="SignalP"/>
    </source>
</evidence>
<dbReference type="PROSITE" id="PS51257">
    <property type="entry name" value="PROKAR_LIPOPROTEIN"/>
    <property type="match status" value="1"/>
</dbReference>
<keyword evidence="2" id="KW-0732">Signal</keyword>
<reference evidence="3 4" key="1">
    <citation type="journal article" date="2009" name="Stand. Genomic Sci.">
        <title>Complete genome sequence of Sanguibacter keddieii type strain (ST-74).</title>
        <authorList>
            <person name="Ivanova N."/>
            <person name="Sikorski J."/>
            <person name="Sims D."/>
            <person name="Brettin T."/>
            <person name="Detter J.C."/>
            <person name="Han C."/>
            <person name="Lapidus A."/>
            <person name="Copeland A."/>
            <person name="Glavina Del Rio T."/>
            <person name="Nolan M."/>
            <person name="Chen F."/>
            <person name="Lucas S."/>
            <person name="Tice H."/>
            <person name="Cheng J.F."/>
            <person name="Bruce D."/>
            <person name="Goodwin L."/>
            <person name="Pitluck S."/>
            <person name="Pati A."/>
            <person name="Mavromatis K."/>
            <person name="Chen A."/>
            <person name="Palaniappan K."/>
            <person name="D'haeseleer P."/>
            <person name="Chain P."/>
            <person name="Bristow J."/>
            <person name="Eisen J.A."/>
            <person name="Markowitz V."/>
            <person name="Hugenholtz P."/>
            <person name="Goker M."/>
            <person name="Pukall R."/>
            <person name="Klenk H.P."/>
            <person name="Kyrpides N.C."/>
        </authorList>
    </citation>
    <scope>NUCLEOTIDE SEQUENCE [LARGE SCALE GENOMIC DNA]</scope>
    <source>
        <strain evidence="4">ATCC 51767 / DSM 10542 / NCFB 3025 / ST-74</strain>
    </source>
</reference>
<proteinExistence type="predicted"/>
<dbReference type="Proteomes" id="UP000000322">
    <property type="component" value="Chromosome"/>
</dbReference>
<dbReference type="EMBL" id="CP001819">
    <property type="protein sequence ID" value="ACZ21524.1"/>
    <property type="molecule type" value="Genomic_DNA"/>
</dbReference>
<name>D1BG13_SANKS</name>
<feature type="compositionally biased region" description="Low complexity" evidence="1">
    <location>
        <begin position="27"/>
        <end position="43"/>
    </location>
</feature>
<sequence length="151" mass="15221">MLYRPACGLAAALVVSVLTGCTGDSDTPTTPSSTTSPTTSAAPPTAPPEYSPSPGETVVVTWLAVAPAADGDEAFDLTVQQLADIGYDVAPMDLSCQDAALPSLGLPDDPTARGVGLVFDDFGSSTEFASVWQGDIVGSVQSPLLCDLATG</sequence>
<evidence type="ECO:0000313" key="4">
    <source>
        <dbReference type="Proteomes" id="UP000000322"/>
    </source>
</evidence>
<dbReference type="HOGENOM" id="CLU_1730110_0_0_11"/>
<feature type="chain" id="PRO_5038653135" description="Lipoprotein" evidence="2">
    <location>
        <begin position="21"/>
        <end position="151"/>
    </location>
</feature>
<dbReference type="AlphaFoldDB" id="D1BG13"/>
<dbReference type="KEGG" id="ske:Sked_15890"/>
<evidence type="ECO:0008006" key="5">
    <source>
        <dbReference type="Google" id="ProtNLM"/>
    </source>
</evidence>
<evidence type="ECO:0000256" key="1">
    <source>
        <dbReference type="SAM" id="MobiDB-lite"/>
    </source>
</evidence>
<accession>D1BG13</accession>
<keyword evidence="4" id="KW-1185">Reference proteome</keyword>
<dbReference type="RefSeq" id="WP_012866593.1">
    <property type="nucleotide sequence ID" value="NC_013521.1"/>
</dbReference>
<gene>
    <name evidence="3" type="ordered locus">Sked_15890</name>
</gene>
<feature type="signal peptide" evidence="2">
    <location>
        <begin position="1"/>
        <end position="20"/>
    </location>
</feature>
<evidence type="ECO:0000313" key="3">
    <source>
        <dbReference type="EMBL" id="ACZ21524.1"/>
    </source>
</evidence>